<keyword evidence="3" id="KW-1133">Transmembrane helix</keyword>
<keyword evidence="4" id="KW-0472">Membrane</keyword>
<keyword evidence="2" id="KW-0812">Transmembrane</keyword>
<dbReference type="Pfam" id="PF06472">
    <property type="entry name" value="ABC_membrane_2"/>
    <property type="match status" value="1"/>
</dbReference>
<dbReference type="InterPro" id="IPR011527">
    <property type="entry name" value="ABC1_TM_dom"/>
</dbReference>
<keyword evidence="6" id="KW-1185">Reference proteome</keyword>
<dbReference type="AlphaFoldDB" id="A0A7R8CKR1"/>
<evidence type="ECO:0000256" key="2">
    <source>
        <dbReference type="ARBA" id="ARBA00022692"/>
    </source>
</evidence>
<keyword evidence="1" id="KW-0813">Transport</keyword>
<dbReference type="GO" id="GO:0007031">
    <property type="term" value="P:peroxisome organization"/>
    <property type="evidence" value="ECO:0007669"/>
    <property type="project" value="TreeGrafter"/>
</dbReference>
<name>A0A7R8CKR1_LEPSM</name>
<reference evidence="5" key="1">
    <citation type="submission" date="2021-02" db="EMBL/GenBank/DDBJ databases">
        <authorList>
            <person name="Bekaert M."/>
        </authorList>
    </citation>
    <scope>NUCLEOTIDE SEQUENCE</scope>
    <source>
        <strain evidence="5">IoA-00</strain>
    </source>
</reference>
<evidence type="ECO:0000256" key="1">
    <source>
        <dbReference type="ARBA" id="ARBA00022448"/>
    </source>
</evidence>
<evidence type="ECO:0000313" key="5">
    <source>
        <dbReference type="EMBL" id="CAF2850922.1"/>
    </source>
</evidence>
<evidence type="ECO:0000313" key="6">
    <source>
        <dbReference type="Proteomes" id="UP000675881"/>
    </source>
</evidence>
<gene>
    <name evidence="5" type="ORF">LSAA_5667</name>
</gene>
<sequence length="238" mass="26627">MIPGQFIRALVSEDESKFCSDSNIRTIICFMETFTHSVFTFSIFFQYGFFIHLSWTIRINALPPMLNALGRGSGPYGPLIIFGFFLFGTFINKTLLTPVVNSGVEVRSKEGDFRFKHAEIRSQSESLAFLGQMGSFAEASRVDHLLNLATNFFDYGASIISYLIVGIPVYNGFYKGLNVEELSGIISETAFVNIMLISKFSRLVDLAGKVSRLASVTHRVAEFVEKLSQEKNKGFEGF</sequence>
<evidence type="ECO:0000256" key="4">
    <source>
        <dbReference type="ARBA" id="ARBA00023136"/>
    </source>
</evidence>
<dbReference type="Proteomes" id="UP000675881">
    <property type="component" value="Chromosome 14"/>
</dbReference>
<dbReference type="GO" id="GO:0005324">
    <property type="term" value="F:long-chain fatty acid transmembrane transporter activity"/>
    <property type="evidence" value="ECO:0007669"/>
    <property type="project" value="TreeGrafter"/>
</dbReference>
<dbReference type="PANTHER" id="PTHR11384:SF59">
    <property type="entry name" value="LYSOSOMAL COBALAMIN TRANSPORTER ABCD4"/>
    <property type="match status" value="1"/>
</dbReference>
<dbReference type="EMBL" id="HG994593">
    <property type="protein sequence ID" value="CAF2850922.1"/>
    <property type="molecule type" value="Genomic_DNA"/>
</dbReference>
<dbReference type="GO" id="GO:0005778">
    <property type="term" value="C:peroxisomal membrane"/>
    <property type="evidence" value="ECO:0007669"/>
    <property type="project" value="TreeGrafter"/>
</dbReference>
<organism evidence="5 6">
    <name type="scientific">Lepeophtheirus salmonis</name>
    <name type="common">Salmon louse</name>
    <name type="synonym">Caligus salmonis</name>
    <dbReference type="NCBI Taxonomy" id="72036"/>
    <lineage>
        <taxon>Eukaryota</taxon>
        <taxon>Metazoa</taxon>
        <taxon>Ecdysozoa</taxon>
        <taxon>Arthropoda</taxon>
        <taxon>Crustacea</taxon>
        <taxon>Multicrustacea</taxon>
        <taxon>Hexanauplia</taxon>
        <taxon>Copepoda</taxon>
        <taxon>Siphonostomatoida</taxon>
        <taxon>Caligidae</taxon>
        <taxon>Lepeophtheirus</taxon>
    </lineage>
</organism>
<evidence type="ECO:0000256" key="3">
    <source>
        <dbReference type="ARBA" id="ARBA00022989"/>
    </source>
</evidence>
<proteinExistence type="predicted"/>
<dbReference type="GO" id="GO:0042760">
    <property type="term" value="P:very long-chain fatty acid catabolic process"/>
    <property type="evidence" value="ECO:0007669"/>
    <property type="project" value="TreeGrafter"/>
</dbReference>
<dbReference type="GO" id="GO:0140359">
    <property type="term" value="F:ABC-type transporter activity"/>
    <property type="evidence" value="ECO:0007669"/>
    <property type="project" value="InterPro"/>
</dbReference>
<dbReference type="GO" id="GO:0006635">
    <property type="term" value="P:fatty acid beta-oxidation"/>
    <property type="evidence" value="ECO:0007669"/>
    <property type="project" value="TreeGrafter"/>
</dbReference>
<dbReference type="InterPro" id="IPR050835">
    <property type="entry name" value="ABC_transporter_sub-D"/>
</dbReference>
<accession>A0A7R8CKR1</accession>
<protein>
    <submittedName>
        <fullName evidence="5">ABCD4</fullName>
    </submittedName>
</protein>
<dbReference type="PANTHER" id="PTHR11384">
    <property type="entry name" value="ATP-BINDING CASSETTE, SUB-FAMILY D MEMBER"/>
    <property type="match status" value="1"/>
</dbReference>
<dbReference type="OrthoDB" id="422637at2759"/>
<dbReference type="GO" id="GO:0015910">
    <property type="term" value="P:long-chain fatty acid import into peroxisome"/>
    <property type="evidence" value="ECO:0007669"/>
    <property type="project" value="TreeGrafter"/>
</dbReference>
<dbReference type="GO" id="GO:0005524">
    <property type="term" value="F:ATP binding"/>
    <property type="evidence" value="ECO:0007669"/>
    <property type="project" value="InterPro"/>
</dbReference>